<dbReference type="GO" id="GO:0031452">
    <property type="term" value="P:negative regulation of heterochromatin formation"/>
    <property type="evidence" value="ECO:0007669"/>
    <property type="project" value="EnsemblFungi"/>
</dbReference>
<keyword evidence="19" id="KW-1185">Reference proteome</keyword>
<dbReference type="InterPro" id="IPR029063">
    <property type="entry name" value="SAM-dependent_MTases_sf"/>
</dbReference>
<keyword evidence="6 14" id="KW-0949">S-adenosyl-L-methionine</keyword>
<dbReference type="EC" id="2.1.1.360" evidence="2 14"/>
<protein>
    <recommendedName>
        <fullName evidence="3 14">Histone-lysine N-methyltransferase, H3 lysine-79 specific</fullName>
        <ecNumber evidence="2 14">2.1.1.360</ecNumber>
    </recommendedName>
    <alternativeName>
        <fullName evidence="12 14">Histone H3-K79 methyltransferase</fullName>
    </alternativeName>
</protein>
<feature type="binding site" evidence="15">
    <location>
        <begin position="404"/>
        <end position="413"/>
    </location>
    <ligand>
        <name>S-adenosyl-L-methionine</name>
        <dbReference type="ChEBI" id="CHEBI:59789"/>
    </ligand>
</feature>
<organism evidence="18 19">
    <name type="scientific">Lachancea lanzarotensis</name>
    <dbReference type="NCBI Taxonomy" id="1245769"/>
    <lineage>
        <taxon>Eukaryota</taxon>
        <taxon>Fungi</taxon>
        <taxon>Dikarya</taxon>
        <taxon>Ascomycota</taxon>
        <taxon>Saccharomycotina</taxon>
        <taxon>Saccharomycetes</taxon>
        <taxon>Saccharomycetales</taxon>
        <taxon>Saccharomycetaceae</taxon>
        <taxon>Lachancea</taxon>
    </lineage>
</organism>
<evidence type="ECO:0000256" key="11">
    <source>
        <dbReference type="ARBA" id="ARBA00023242"/>
    </source>
</evidence>
<dbReference type="GO" id="GO:0000781">
    <property type="term" value="C:chromosome, telomeric region"/>
    <property type="evidence" value="ECO:0007669"/>
    <property type="project" value="GOC"/>
</dbReference>
<dbReference type="HOGENOM" id="CLU_027287_0_1_1"/>
<evidence type="ECO:0000256" key="4">
    <source>
        <dbReference type="ARBA" id="ARBA00022603"/>
    </source>
</evidence>
<dbReference type="GO" id="GO:0042393">
    <property type="term" value="F:histone binding"/>
    <property type="evidence" value="ECO:0007669"/>
    <property type="project" value="InterPro"/>
</dbReference>
<feature type="binding site" evidence="15">
    <location>
        <begin position="468"/>
        <end position="469"/>
    </location>
    <ligand>
        <name>S-adenosyl-L-methionine</name>
        <dbReference type="ChEBI" id="CHEBI:59789"/>
    </ligand>
</feature>
<comment type="function">
    <text evidence="14">Histone methyltransferase that specifically trimethylates histone H3 to form H3K79me3. This methylation is required for telomere silencing and for the pachytene checkpoint during the meiotic cell cycle by allowing the recruitment of RAD9 to double strand breaks. Nucleosomes are preferred as substrate compared to free histone.</text>
</comment>
<dbReference type="GO" id="GO:0000725">
    <property type="term" value="P:recombinational repair"/>
    <property type="evidence" value="ECO:0007669"/>
    <property type="project" value="EnsemblFungi"/>
</dbReference>
<feature type="compositionally biased region" description="Basic residues" evidence="16">
    <location>
        <begin position="160"/>
        <end position="191"/>
    </location>
</feature>
<dbReference type="EMBL" id="LN736368">
    <property type="protein sequence ID" value="CEP63680.1"/>
    <property type="molecule type" value="Genomic_DNA"/>
</dbReference>
<feature type="binding site" evidence="15">
    <location>
        <position position="431"/>
    </location>
    <ligand>
        <name>S-adenosyl-L-methionine</name>
        <dbReference type="ChEBI" id="CHEBI:59789"/>
    </ligand>
</feature>
<name>A0A0C7NB83_9SACH</name>
<dbReference type="Pfam" id="PF08123">
    <property type="entry name" value="DOT1"/>
    <property type="match status" value="1"/>
</dbReference>
<dbReference type="Gene3D" id="1.10.260.170">
    <property type="match status" value="1"/>
</dbReference>
<evidence type="ECO:0000256" key="6">
    <source>
        <dbReference type="ARBA" id="ARBA00022691"/>
    </source>
</evidence>
<evidence type="ECO:0000256" key="15">
    <source>
        <dbReference type="PIRSR" id="PIRSR017570-1"/>
    </source>
</evidence>
<evidence type="ECO:0000256" key="12">
    <source>
        <dbReference type="ARBA" id="ARBA00029821"/>
    </source>
</evidence>
<dbReference type="GO" id="GO:0031573">
    <property type="term" value="P:mitotic intra-S DNA damage checkpoint signaling"/>
    <property type="evidence" value="ECO:0007669"/>
    <property type="project" value="EnsemblFungi"/>
</dbReference>
<dbReference type="PIRSF" id="PIRSF017570">
    <property type="entry name" value="Histone_H3-K79_MeTrfase"/>
    <property type="match status" value="1"/>
</dbReference>
<comment type="similarity">
    <text evidence="14">Belongs to the class I-like SAM-binding methyltransferase superfamily. DOT1 family.</text>
</comment>
<dbReference type="InterPro" id="IPR025789">
    <property type="entry name" value="DOT1_dom"/>
</dbReference>
<evidence type="ECO:0000259" key="17">
    <source>
        <dbReference type="PROSITE" id="PS51569"/>
    </source>
</evidence>
<dbReference type="GO" id="GO:0051598">
    <property type="term" value="P:meiotic recombination checkpoint signaling"/>
    <property type="evidence" value="ECO:0007669"/>
    <property type="project" value="EnsemblFungi"/>
</dbReference>
<evidence type="ECO:0000256" key="16">
    <source>
        <dbReference type="SAM" id="MobiDB-lite"/>
    </source>
</evidence>
<dbReference type="Proteomes" id="UP000054304">
    <property type="component" value="Unassembled WGS sequence"/>
</dbReference>
<feature type="region of interest" description="Disordered" evidence="16">
    <location>
        <begin position="108"/>
        <end position="191"/>
    </location>
</feature>
<evidence type="ECO:0000256" key="5">
    <source>
        <dbReference type="ARBA" id="ARBA00022679"/>
    </source>
</evidence>
<evidence type="ECO:0000256" key="8">
    <source>
        <dbReference type="ARBA" id="ARBA00022853"/>
    </source>
</evidence>
<dbReference type="AlphaFoldDB" id="A0A0C7NB83"/>
<evidence type="ECO:0000256" key="2">
    <source>
        <dbReference type="ARBA" id="ARBA00012190"/>
    </source>
</evidence>
<evidence type="ECO:0000256" key="9">
    <source>
        <dbReference type="ARBA" id="ARBA00023015"/>
    </source>
</evidence>
<accession>A0A0C7NB83</accession>
<dbReference type="GO" id="GO:0031571">
    <property type="term" value="P:mitotic G1 DNA damage checkpoint signaling"/>
    <property type="evidence" value="ECO:0007669"/>
    <property type="project" value="EnsemblFungi"/>
</dbReference>
<dbReference type="RefSeq" id="XP_022629892.1">
    <property type="nucleotide sequence ID" value="XM_022770564.1"/>
</dbReference>
<evidence type="ECO:0000313" key="18">
    <source>
        <dbReference type="EMBL" id="CEP63680.1"/>
    </source>
</evidence>
<evidence type="ECO:0000256" key="14">
    <source>
        <dbReference type="PIRNR" id="PIRNR017570"/>
    </source>
</evidence>
<dbReference type="GO" id="GO:0000786">
    <property type="term" value="C:nucleosome"/>
    <property type="evidence" value="ECO:0007669"/>
    <property type="project" value="InterPro"/>
</dbReference>
<keyword evidence="5 14" id="KW-0808">Transferase</keyword>
<feature type="domain" description="DOT1" evidence="17">
    <location>
        <begin position="260"/>
        <end position="577"/>
    </location>
</feature>
<keyword evidence="7" id="KW-0677">Repeat</keyword>
<dbReference type="FunFam" id="3.40.50.150:FF:000033">
    <property type="entry name" value="Histone-lysine N-methyltransferase, H3 lysine-79 specific"/>
    <property type="match status" value="1"/>
</dbReference>
<dbReference type="PANTHER" id="PTHR21451:SF0">
    <property type="entry name" value="HISTONE-LYSINE N-METHYLTRANSFERASE, H3 LYSINE-79 SPECIFIC"/>
    <property type="match status" value="1"/>
</dbReference>
<evidence type="ECO:0000313" key="19">
    <source>
        <dbReference type="Proteomes" id="UP000054304"/>
    </source>
</evidence>
<comment type="catalytic activity">
    <reaction evidence="13 14">
        <text>L-lysyl(79)-[histone H3] + 3 S-adenosyl-L-methionine = N(6),N(6),N(6)-trimethyl-L-lysyl(79)-[histone H3] + 3 S-adenosyl-L-homocysteine + 3 H(+)</text>
        <dbReference type="Rhea" id="RHEA:60328"/>
        <dbReference type="Rhea" id="RHEA-COMP:15549"/>
        <dbReference type="Rhea" id="RHEA-COMP:15552"/>
        <dbReference type="ChEBI" id="CHEBI:15378"/>
        <dbReference type="ChEBI" id="CHEBI:29969"/>
        <dbReference type="ChEBI" id="CHEBI:57856"/>
        <dbReference type="ChEBI" id="CHEBI:59789"/>
        <dbReference type="ChEBI" id="CHEBI:61961"/>
        <dbReference type="EC" id="2.1.1.360"/>
    </reaction>
</comment>
<dbReference type="GO" id="GO:0032259">
    <property type="term" value="P:methylation"/>
    <property type="evidence" value="ECO:0007669"/>
    <property type="project" value="UniProtKB-KW"/>
</dbReference>
<dbReference type="STRING" id="1245769.A0A0C7NB83"/>
<dbReference type="GeneID" id="34687198"/>
<reference evidence="18 19" key="1">
    <citation type="submission" date="2014-12" db="EMBL/GenBank/DDBJ databases">
        <authorList>
            <person name="Neuveglise Cecile"/>
        </authorList>
    </citation>
    <scope>NUCLEOTIDE SEQUENCE [LARGE SCALE GENOMIC DNA]</scope>
    <source>
        <strain evidence="18 19">CBS 12615</strain>
    </source>
</reference>
<evidence type="ECO:0000256" key="7">
    <source>
        <dbReference type="ARBA" id="ARBA00022737"/>
    </source>
</evidence>
<evidence type="ECO:0000256" key="3">
    <source>
        <dbReference type="ARBA" id="ARBA00020987"/>
    </source>
</evidence>
<dbReference type="GO" id="GO:0070911">
    <property type="term" value="P:global genome nucleotide-excision repair"/>
    <property type="evidence" value="ECO:0007669"/>
    <property type="project" value="EnsemblFungi"/>
</dbReference>
<dbReference type="Gene3D" id="3.40.50.150">
    <property type="entry name" value="Vaccinia Virus protein VP39"/>
    <property type="match status" value="1"/>
</dbReference>
<dbReference type="GO" id="GO:0006301">
    <property type="term" value="P:DNA damage tolerance"/>
    <property type="evidence" value="ECO:0007669"/>
    <property type="project" value="EnsemblFungi"/>
</dbReference>
<dbReference type="PANTHER" id="PTHR21451">
    <property type="entry name" value="HISTONE H3 METHYLTRANSFERASE"/>
    <property type="match status" value="1"/>
</dbReference>
<dbReference type="InterPro" id="IPR021162">
    <property type="entry name" value="Dot1"/>
</dbReference>
<gene>
    <name evidence="18" type="ORF">LALA0_S09e00100g</name>
</gene>
<dbReference type="GO" id="GO:0031509">
    <property type="term" value="P:subtelomeric heterochromatin formation"/>
    <property type="evidence" value="ECO:0007669"/>
    <property type="project" value="EnsemblFungi"/>
</dbReference>
<dbReference type="InterPro" id="IPR030445">
    <property type="entry name" value="H3-K79_meTrfase"/>
</dbReference>
<feature type="compositionally biased region" description="Low complexity" evidence="16">
    <location>
        <begin position="1"/>
        <end position="17"/>
    </location>
</feature>
<keyword evidence="9 14" id="KW-0805">Transcription regulation</keyword>
<keyword evidence="4 14" id="KW-0489">Methyltransferase</keyword>
<comment type="subcellular location">
    <subcellularLocation>
        <location evidence="1 14">Nucleus</location>
    </subcellularLocation>
</comment>
<dbReference type="GO" id="GO:0140956">
    <property type="term" value="F:histone H3K79 trimethyltransferase activity"/>
    <property type="evidence" value="ECO:0007669"/>
    <property type="project" value="UniProtKB-EC"/>
</dbReference>
<dbReference type="PROSITE" id="PS51569">
    <property type="entry name" value="DOT1"/>
    <property type="match status" value="1"/>
</dbReference>
<feature type="region of interest" description="Disordered" evidence="16">
    <location>
        <begin position="1"/>
        <end position="34"/>
    </location>
</feature>
<keyword evidence="10 14" id="KW-0804">Transcription</keyword>
<proteinExistence type="inferred from homology"/>
<evidence type="ECO:0000256" key="1">
    <source>
        <dbReference type="ARBA" id="ARBA00004123"/>
    </source>
</evidence>
<evidence type="ECO:0000256" key="10">
    <source>
        <dbReference type="ARBA" id="ARBA00023163"/>
    </source>
</evidence>
<dbReference type="SUPFAM" id="SSF53335">
    <property type="entry name" value="S-adenosyl-L-methionine-dependent methyltransferases"/>
    <property type="match status" value="1"/>
</dbReference>
<dbReference type="OrthoDB" id="443402at2759"/>
<sequence length="591" mass="66729">MVQESSSASDSVMSEGSRASTAETQVKSDDDIQFKKNPKVNRGLLALLDDAFKYSAYDEYSMPDGFLRTKKRAAASQNLENHVTQDLDAVDSHETVLASRDGYVSSASKSVTPLDFSGTLESRRSSRTIVKASPDDEMDQRPQSKGPSNSVKVHTSSKVSIHKSRSPIVKPTRKSAKARTSSKRSVGRPKKVPNYKDSFVGDWASAFTTLPELFDLQECHEPTAFLSELVHSCRVTLRRSEQDKVVTLRYILYPEFEEKFVINFSSDLSKYNPMSEVGRIVEFTGLVYVPAKYSSQMKSQIITPLNKAFDQENESDFISVVNRYNDFIKAIPRHEVIQHLKSLDKIPTELLHSILHMIYVRTIHPNASSLKKYQAFSNYVYGELLPRFLTNAYKQCDLKPDHIFMDLGSGVGNCVFQAAAEFGCKLSFGCELMAHASTLTEAQTKEFKNRFRLYGLKVGATQFSLRKSFIENPAVQELLPQCDVLLVNNFIFDAQLNDLVRKLIQPLKVGCKIITLRNLRPLGYTMDCSNADSILNRLKVEKFDLAEDSVSWTHRGGEYYVSTVLEDIDESIFLMHSKGRVRARAPIKYTR</sequence>
<keyword evidence="11 14" id="KW-0539">Nucleus</keyword>
<keyword evidence="8 14" id="KW-0156">Chromatin regulator</keyword>
<evidence type="ECO:0000256" key="13">
    <source>
        <dbReference type="ARBA" id="ARBA00047770"/>
    </source>
</evidence>
<feature type="binding site" evidence="15">
    <location>
        <begin position="381"/>
        <end position="384"/>
    </location>
    <ligand>
        <name>S-adenosyl-L-methionine</name>
        <dbReference type="ChEBI" id="CHEBI:59789"/>
    </ligand>
</feature>
<feature type="compositionally biased region" description="Polar residues" evidence="16">
    <location>
        <begin position="141"/>
        <end position="159"/>
    </location>
</feature>
<dbReference type="GO" id="GO:0006334">
    <property type="term" value="P:nucleosome assembly"/>
    <property type="evidence" value="ECO:0007669"/>
    <property type="project" value="EnsemblFungi"/>
</dbReference>
<dbReference type="GO" id="GO:0005634">
    <property type="term" value="C:nucleus"/>
    <property type="evidence" value="ECO:0007669"/>
    <property type="project" value="UniProtKB-SubCell"/>
</dbReference>